<keyword evidence="1" id="KW-0472">Membrane</keyword>
<organism evidence="2 3">
    <name type="scientific">Arthroderma otae (strain ATCC MYA-4605 / CBS 113480)</name>
    <name type="common">Microsporum canis</name>
    <dbReference type="NCBI Taxonomy" id="554155"/>
    <lineage>
        <taxon>Eukaryota</taxon>
        <taxon>Fungi</taxon>
        <taxon>Dikarya</taxon>
        <taxon>Ascomycota</taxon>
        <taxon>Pezizomycotina</taxon>
        <taxon>Eurotiomycetes</taxon>
        <taxon>Eurotiomycetidae</taxon>
        <taxon>Onygenales</taxon>
        <taxon>Arthrodermataceae</taxon>
        <taxon>Microsporum</taxon>
    </lineage>
</organism>
<reference evidence="3" key="1">
    <citation type="journal article" date="2012" name="MBio">
        <title>Comparative genome analysis of Trichophyton rubrum and related dermatophytes reveals candidate genes involved in infection.</title>
        <authorList>
            <person name="Martinez D.A."/>
            <person name="Oliver B.G."/>
            <person name="Graeser Y."/>
            <person name="Goldberg J.M."/>
            <person name="Li W."/>
            <person name="Martinez-Rossi N.M."/>
            <person name="Monod M."/>
            <person name="Shelest E."/>
            <person name="Barton R.C."/>
            <person name="Birch E."/>
            <person name="Brakhage A.A."/>
            <person name="Chen Z."/>
            <person name="Gurr S.J."/>
            <person name="Heiman D."/>
            <person name="Heitman J."/>
            <person name="Kosti I."/>
            <person name="Rossi A."/>
            <person name="Saif S."/>
            <person name="Samalova M."/>
            <person name="Saunders C.W."/>
            <person name="Shea T."/>
            <person name="Summerbell R.C."/>
            <person name="Xu J."/>
            <person name="Young S."/>
            <person name="Zeng Q."/>
            <person name="Birren B.W."/>
            <person name="Cuomo C.A."/>
            <person name="White T.C."/>
        </authorList>
    </citation>
    <scope>NUCLEOTIDE SEQUENCE [LARGE SCALE GENOMIC DNA]</scope>
    <source>
        <strain evidence="3">ATCC MYA-4605 / CBS 113480</strain>
    </source>
</reference>
<keyword evidence="1" id="KW-1133">Transmembrane helix</keyword>
<keyword evidence="1" id="KW-0812">Transmembrane</keyword>
<dbReference type="VEuPathDB" id="FungiDB:MCYG_07084"/>
<dbReference type="HOGENOM" id="CLU_1073534_0_0_1"/>
<dbReference type="Proteomes" id="UP000002035">
    <property type="component" value="Unassembled WGS sequence"/>
</dbReference>
<name>C5FWI1_ARTOC</name>
<sequence length="259" mass="28564">MAPGSTSRDETLMKNWLASDEVHDYVKLSIKREVATLPFQKNQCKQSFAKLFYEEGPPRAPYVSPVLPGCPQTKWETFKTCFEWLCLRFWQWLTGENPGNTLTLLVALVARFISLWTKKAARDLLKSGSGFLWPYLLGEIIVCAALIVQQRMAADPRNSNHRSSLVISASGLAAPLLDTIASIYLGNLESFANSNAVSIIGKLVCDILVAIVTFIPMAGHNEMALQQRVEPKAQETTGIVGSSPGRLQVLGNGFPRELP</sequence>
<gene>
    <name evidence="2" type="ORF">MCYG_07084</name>
</gene>
<dbReference type="RefSeq" id="XP_002845120.1">
    <property type="nucleotide sequence ID" value="XM_002845074.1"/>
</dbReference>
<dbReference type="OrthoDB" id="10350553at2759"/>
<evidence type="ECO:0000256" key="1">
    <source>
        <dbReference type="SAM" id="Phobius"/>
    </source>
</evidence>
<proteinExistence type="predicted"/>
<evidence type="ECO:0000313" key="2">
    <source>
        <dbReference type="EMBL" id="EEQ34265.1"/>
    </source>
</evidence>
<feature type="transmembrane region" description="Helical" evidence="1">
    <location>
        <begin position="197"/>
        <end position="218"/>
    </location>
</feature>
<dbReference type="GeneID" id="9228152"/>
<dbReference type="EMBL" id="DS995706">
    <property type="protein sequence ID" value="EEQ34265.1"/>
    <property type="molecule type" value="Genomic_DNA"/>
</dbReference>
<accession>C5FWI1</accession>
<evidence type="ECO:0000313" key="3">
    <source>
        <dbReference type="Proteomes" id="UP000002035"/>
    </source>
</evidence>
<feature type="transmembrane region" description="Helical" evidence="1">
    <location>
        <begin position="132"/>
        <end position="153"/>
    </location>
</feature>
<dbReference type="eggNOG" id="ENOG502T56J">
    <property type="taxonomic scope" value="Eukaryota"/>
</dbReference>
<feature type="transmembrane region" description="Helical" evidence="1">
    <location>
        <begin position="165"/>
        <end position="185"/>
    </location>
</feature>
<protein>
    <submittedName>
        <fullName evidence="2">Uncharacterized protein</fullName>
    </submittedName>
</protein>
<keyword evidence="3" id="KW-1185">Reference proteome</keyword>
<dbReference type="AlphaFoldDB" id="C5FWI1"/>